<reference evidence="9 10" key="1">
    <citation type="submission" date="2020-10" db="EMBL/GenBank/DDBJ databases">
        <title>The Coptis chinensis genome and diversification of protoberbering-type alkaloids.</title>
        <authorList>
            <person name="Wang B."/>
            <person name="Shu S."/>
            <person name="Song C."/>
            <person name="Liu Y."/>
        </authorList>
    </citation>
    <scope>NUCLEOTIDE SEQUENCE [LARGE SCALE GENOMIC DNA]</scope>
    <source>
        <strain evidence="9">HL-2020</strain>
        <tissue evidence="9">Leaf</tissue>
    </source>
</reference>
<name>A0A835HHJ7_9MAGN</name>
<evidence type="ECO:0000256" key="5">
    <source>
        <dbReference type="ARBA" id="ARBA00023186"/>
    </source>
</evidence>
<evidence type="ECO:0000256" key="6">
    <source>
        <dbReference type="ARBA" id="ARBA00026055"/>
    </source>
</evidence>
<dbReference type="Proteomes" id="UP000631114">
    <property type="component" value="Unassembled WGS sequence"/>
</dbReference>
<dbReference type="Pfam" id="PF07986">
    <property type="entry name" value="TBCC"/>
    <property type="match status" value="1"/>
</dbReference>
<dbReference type="InterPro" id="IPR038397">
    <property type="entry name" value="TBCC_N_sf"/>
</dbReference>
<comment type="caution">
    <text evidence="9">The sequence shown here is derived from an EMBL/GenBank/DDBJ whole genome shotgun (WGS) entry which is preliminary data.</text>
</comment>
<comment type="subunit">
    <text evidence="6">Supercomplex made of cofactors A to E. Cofactors A and D function by capturing and stabilizing tubulin in a quasi-native conformation. Cofactor E binds to the cofactor D-tubulin complex; interaction with cofactor C then causes the release of tubulin polypeptides that are committed to the native state.</text>
</comment>
<evidence type="ECO:0000313" key="10">
    <source>
        <dbReference type="Proteomes" id="UP000631114"/>
    </source>
</evidence>
<sequence>MEEENLSQKHSAMISRLENLHQSRLQQQAISRSNNNSSDSTSSLESTKSFLQNFTTSKNTIQSQLNHVTDPNTKPYLDNISLSITNLEKMVAENSYYLPNYEIRSSLKTISDLRAKLEIANAELLPKKKFSFKNKSTTKNVVQEKVLLENVVEEKIRVRETEGFKDKEGVLLVKSFGDLEEEGGGEFSLSNLISCEIRITGKCRAVFIHKLKSCRVFIGPIMGSIHIEQVEDCFFMLASHQIRIHFAKKCDFYLRVRSRPIIEDSNGVRFGPYLLDYDGIEKHLKECSLDEDTGNWENVDDFRWLRAVQSPNWCVIPEEECVGVVNISGLETPAVKRVGEF</sequence>
<dbReference type="OrthoDB" id="194775at2759"/>
<protein>
    <recommendedName>
        <fullName evidence="8">C-CAP/cofactor C-like domain-containing protein</fullName>
    </recommendedName>
</protein>
<evidence type="ECO:0000256" key="7">
    <source>
        <dbReference type="SAM" id="MobiDB-lite"/>
    </source>
</evidence>
<dbReference type="InterPro" id="IPR017901">
    <property type="entry name" value="C-CAP_CF_C-like"/>
</dbReference>
<keyword evidence="10" id="KW-1185">Reference proteome</keyword>
<comment type="similarity">
    <text evidence="2">Belongs to the TBCC family.</text>
</comment>
<dbReference type="InterPro" id="IPR012945">
    <property type="entry name" value="Tubulin-bd_cofactor_C_dom"/>
</dbReference>
<evidence type="ECO:0000256" key="1">
    <source>
        <dbReference type="ARBA" id="ARBA00004496"/>
    </source>
</evidence>
<dbReference type="GO" id="GO:0015631">
    <property type="term" value="F:tubulin binding"/>
    <property type="evidence" value="ECO:0007669"/>
    <property type="project" value="InterPro"/>
</dbReference>
<dbReference type="EMBL" id="JADFTS010000006">
    <property type="protein sequence ID" value="KAF9600785.1"/>
    <property type="molecule type" value="Genomic_DNA"/>
</dbReference>
<dbReference type="PANTHER" id="PTHR15139:SF0">
    <property type="entry name" value="TUBULIN-SPECIFIC CHAPERONE C"/>
    <property type="match status" value="1"/>
</dbReference>
<organism evidence="9 10">
    <name type="scientific">Coptis chinensis</name>
    <dbReference type="NCBI Taxonomy" id="261450"/>
    <lineage>
        <taxon>Eukaryota</taxon>
        <taxon>Viridiplantae</taxon>
        <taxon>Streptophyta</taxon>
        <taxon>Embryophyta</taxon>
        <taxon>Tracheophyta</taxon>
        <taxon>Spermatophyta</taxon>
        <taxon>Magnoliopsida</taxon>
        <taxon>Ranunculales</taxon>
        <taxon>Ranunculaceae</taxon>
        <taxon>Coptidoideae</taxon>
        <taxon>Coptis</taxon>
    </lineage>
</organism>
<dbReference type="GO" id="GO:0007021">
    <property type="term" value="P:tubulin complex assembly"/>
    <property type="evidence" value="ECO:0007669"/>
    <property type="project" value="TreeGrafter"/>
</dbReference>
<evidence type="ECO:0000313" key="9">
    <source>
        <dbReference type="EMBL" id="KAF9600785.1"/>
    </source>
</evidence>
<keyword evidence="4" id="KW-0007">Acetylation</keyword>
<dbReference type="InterPro" id="IPR016098">
    <property type="entry name" value="CAP/MinC_C"/>
</dbReference>
<evidence type="ECO:0000256" key="3">
    <source>
        <dbReference type="ARBA" id="ARBA00022490"/>
    </source>
</evidence>
<dbReference type="InterPro" id="IPR006599">
    <property type="entry name" value="CARP_motif"/>
</dbReference>
<comment type="subcellular location">
    <subcellularLocation>
        <location evidence="1">Cytoplasm</location>
    </subcellularLocation>
</comment>
<evidence type="ECO:0000256" key="2">
    <source>
        <dbReference type="ARBA" id="ARBA00008848"/>
    </source>
</evidence>
<dbReference type="Gene3D" id="2.160.20.70">
    <property type="match status" value="1"/>
</dbReference>
<dbReference type="AlphaFoldDB" id="A0A835HHJ7"/>
<feature type="region of interest" description="Disordered" evidence="7">
    <location>
        <begin position="24"/>
        <end position="46"/>
    </location>
</feature>
<feature type="domain" description="C-CAP/cofactor C-like" evidence="8">
    <location>
        <begin position="126"/>
        <end position="304"/>
    </location>
</feature>
<evidence type="ECO:0000256" key="4">
    <source>
        <dbReference type="ARBA" id="ARBA00022990"/>
    </source>
</evidence>
<keyword evidence="3" id="KW-0963">Cytoplasm</keyword>
<dbReference type="PANTHER" id="PTHR15139">
    <property type="entry name" value="TUBULIN FOLDING COFACTOR C"/>
    <property type="match status" value="1"/>
</dbReference>
<proteinExistence type="inferred from homology"/>
<gene>
    <name evidence="9" type="ORF">IFM89_012524</name>
</gene>
<dbReference type="InterPro" id="IPR027684">
    <property type="entry name" value="TBCC"/>
</dbReference>
<accession>A0A835HHJ7</accession>
<dbReference type="SMART" id="SM00673">
    <property type="entry name" value="CARP"/>
    <property type="match status" value="2"/>
</dbReference>
<dbReference type="GO" id="GO:0007023">
    <property type="term" value="P:post-chaperonin tubulin folding pathway"/>
    <property type="evidence" value="ECO:0007669"/>
    <property type="project" value="InterPro"/>
</dbReference>
<dbReference type="InterPro" id="IPR031925">
    <property type="entry name" value="TBCC_N"/>
</dbReference>
<dbReference type="Pfam" id="PF16752">
    <property type="entry name" value="TBCC_N"/>
    <property type="match status" value="1"/>
</dbReference>
<feature type="compositionally biased region" description="Low complexity" evidence="7">
    <location>
        <begin position="31"/>
        <end position="46"/>
    </location>
</feature>
<keyword evidence="5" id="KW-0143">Chaperone</keyword>
<dbReference type="PROSITE" id="PS51329">
    <property type="entry name" value="C_CAP_COFACTOR_C"/>
    <property type="match status" value="1"/>
</dbReference>
<dbReference type="Gene3D" id="1.20.58.1250">
    <property type="entry name" value="Tubulin Binding Cofactor C, N-terminal domain"/>
    <property type="match status" value="1"/>
</dbReference>
<evidence type="ECO:0000259" key="8">
    <source>
        <dbReference type="PROSITE" id="PS51329"/>
    </source>
</evidence>
<dbReference type="GO" id="GO:0005737">
    <property type="term" value="C:cytoplasm"/>
    <property type="evidence" value="ECO:0007669"/>
    <property type="project" value="UniProtKB-SubCell"/>
</dbReference>